<comment type="caution">
    <text evidence="3">The sequence shown here is derived from an EMBL/GenBank/DDBJ whole genome shotgun (WGS) entry which is preliminary data.</text>
</comment>
<dbReference type="EMBL" id="BSXT01000025">
    <property type="protein sequence ID" value="GMF15132.1"/>
    <property type="molecule type" value="Genomic_DNA"/>
</dbReference>
<proteinExistence type="predicted"/>
<feature type="region of interest" description="Disordered" evidence="2">
    <location>
        <begin position="140"/>
        <end position="160"/>
    </location>
</feature>
<keyword evidence="1" id="KW-0175">Coiled coil</keyword>
<feature type="coiled-coil region" evidence="1">
    <location>
        <begin position="93"/>
        <end position="120"/>
    </location>
</feature>
<protein>
    <submittedName>
        <fullName evidence="3">Unnamed protein product</fullName>
    </submittedName>
</protein>
<reference evidence="3" key="1">
    <citation type="submission" date="2023-04" db="EMBL/GenBank/DDBJ databases">
        <title>Phytophthora fragariaefolia NBRC 109709.</title>
        <authorList>
            <person name="Ichikawa N."/>
            <person name="Sato H."/>
            <person name="Tonouchi N."/>
        </authorList>
    </citation>
    <scope>NUCLEOTIDE SEQUENCE</scope>
    <source>
        <strain evidence="3">NBRC 109709</strain>
    </source>
</reference>
<evidence type="ECO:0000256" key="2">
    <source>
        <dbReference type="SAM" id="MobiDB-lite"/>
    </source>
</evidence>
<dbReference type="AlphaFoldDB" id="A0A9W6TLQ2"/>
<evidence type="ECO:0000313" key="3">
    <source>
        <dbReference type="EMBL" id="GMF15132.1"/>
    </source>
</evidence>
<evidence type="ECO:0000313" key="4">
    <source>
        <dbReference type="Proteomes" id="UP001165121"/>
    </source>
</evidence>
<gene>
    <name evidence="3" type="ORF">Pfra01_000031000</name>
</gene>
<sequence>MQPERALGSSAGAEGPMDEAAAVHEMATLASDAVTIAAAADCEQPTPPQQMPVARLKKQLLVSGGITTAAKRRQRRLETELAAARNILIAELREEFAERAKVLREEVKRVIAELREVKDLRHERRRRRYAQVAAELVRKEERQRREQAAADAAAGRKHTVEITATPMTPQALEEPAEVKTAAELLQIERQYEQAVPNQLKE</sequence>
<dbReference type="Proteomes" id="UP001165121">
    <property type="component" value="Unassembled WGS sequence"/>
</dbReference>
<accession>A0A9W6TLQ2</accession>
<name>A0A9W6TLQ2_9STRA</name>
<evidence type="ECO:0000256" key="1">
    <source>
        <dbReference type="SAM" id="Coils"/>
    </source>
</evidence>
<keyword evidence="4" id="KW-1185">Reference proteome</keyword>
<organism evidence="3 4">
    <name type="scientific">Phytophthora fragariaefolia</name>
    <dbReference type="NCBI Taxonomy" id="1490495"/>
    <lineage>
        <taxon>Eukaryota</taxon>
        <taxon>Sar</taxon>
        <taxon>Stramenopiles</taxon>
        <taxon>Oomycota</taxon>
        <taxon>Peronosporomycetes</taxon>
        <taxon>Peronosporales</taxon>
        <taxon>Peronosporaceae</taxon>
        <taxon>Phytophthora</taxon>
    </lineage>
</organism>